<evidence type="ECO:0000313" key="3">
    <source>
        <dbReference type="EMBL" id="SHK66257.1"/>
    </source>
</evidence>
<dbReference type="AlphaFoldDB" id="A0A1M6UAP6"/>
<dbReference type="InterPro" id="IPR007210">
    <property type="entry name" value="ABC_Gly_betaine_transp_sub-bd"/>
</dbReference>
<dbReference type="Gene3D" id="3.40.190.120">
    <property type="entry name" value="Osmoprotection protein (prox), domain 2"/>
    <property type="match status" value="1"/>
</dbReference>
<dbReference type="GO" id="GO:0022857">
    <property type="term" value="F:transmembrane transporter activity"/>
    <property type="evidence" value="ECO:0007669"/>
    <property type="project" value="InterPro"/>
</dbReference>
<dbReference type="OrthoDB" id="9781705at2"/>
<reference evidence="3 4" key="1">
    <citation type="submission" date="2016-11" db="EMBL/GenBank/DDBJ databases">
        <authorList>
            <person name="Jaros S."/>
            <person name="Januszkiewicz K."/>
            <person name="Wedrychowicz H."/>
        </authorList>
    </citation>
    <scope>NUCLEOTIDE SEQUENCE [LARGE SCALE GENOMIC DNA]</scope>
    <source>
        <strain evidence="3 4">CGMCC 4.5723</strain>
    </source>
</reference>
<dbReference type="GO" id="GO:0043190">
    <property type="term" value="C:ATP-binding cassette (ABC) transporter complex"/>
    <property type="evidence" value="ECO:0007669"/>
    <property type="project" value="InterPro"/>
</dbReference>
<dbReference type="SUPFAM" id="SSF53850">
    <property type="entry name" value="Periplasmic binding protein-like II"/>
    <property type="match status" value="1"/>
</dbReference>
<dbReference type="STRING" id="758803.SAMN05421803_1278"/>
<evidence type="ECO:0000256" key="1">
    <source>
        <dbReference type="SAM" id="SignalP"/>
    </source>
</evidence>
<dbReference type="RefSeq" id="WP_073383716.1">
    <property type="nucleotide sequence ID" value="NZ_FQZK01000027.1"/>
</dbReference>
<feature type="signal peptide" evidence="1">
    <location>
        <begin position="1"/>
        <end position="24"/>
    </location>
</feature>
<dbReference type="CDD" id="cd13606">
    <property type="entry name" value="PBP2_ProX_like"/>
    <property type="match status" value="1"/>
</dbReference>
<evidence type="ECO:0000259" key="2">
    <source>
        <dbReference type="Pfam" id="PF04069"/>
    </source>
</evidence>
<dbReference type="EMBL" id="FQZK01000027">
    <property type="protein sequence ID" value="SHK66257.1"/>
    <property type="molecule type" value="Genomic_DNA"/>
</dbReference>
<sequence length="310" mass="32744">MTPRRTPRAATALAAALALLTATGCGIGSDPLAAGEEGADRDGSGPVVVGSANFLDSLLVANIYAEALRAEGIEVEERYNIASREAYVPGLIDGSIDLIPEYSGALLQYVDPETEATADAEVLEELRVQLPEGLAVLEASEAQSKDVLVVTGETAAEHGLETVSDLVPLAGEMTLGGPPEWKTRHNGIVGLREVYGLEFATFVALDAGGPLSLNAVTNGQVDVVDLFTTDPAIGERDLVMLEDDRGLFLAENILPLVRDRAVDGEARAVLDAVSARLNTDDIREMMGRIISQRENPTLVARDWLTANGLA</sequence>
<feature type="domain" description="ABC-type glycine betaine transport system substrate-binding" evidence="2">
    <location>
        <begin position="46"/>
        <end position="305"/>
    </location>
</feature>
<accession>A0A1M6UAP6</accession>
<dbReference type="PROSITE" id="PS51257">
    <property type="entry name" value="PROKAR_LIPOPROTEIN"/>
    <property type="match status" value="1"/>
</dbReference>
<dbReference type="Proteomes" id="UP000184452">
    <property type="component" value="Unassembled WGS sequence"/>
</dbReference>
<keyword evidence="4" id="KW-1185">Reference proteome</keyword>
<evidence type="ECO:0000313" key="4">
    <source>
        <dbReference type="Proteomes" id="UP000184452"/>
    </source>
</evidence>
<name>A0A1M6UAP6_9ACTN</name>
<dbReference type="Pfam" id="PF04069">
    <property type="entry name" value="OpuAC"/>
    <property type="match status" value="1"/>
</dbReference>
<protein>
    <submittedName>
        <fullName evidence="3">Osmoprotectant transport system substrate-binding protein</fullName>
    </submittedName>
</protein>
<feature type="chain" id="PRO_5039180310" evidence="1">
    <location>
        <begin position="25"/>
        <end position="310"/>
    </location>
</feature>
<keyword evidence="1" id="KW-0732">Signal</keyword>
<proteinExistence type="predicted"/>
<dbReference type="Gene3D" id="3.40.190.10">
    <property type="entry name" value="Periplasmic binding protein-like II"/>
    <property type="match status" value="1"/>
</dbReference>
<gene>
    <name evidence="3" type="ORF">SAMN05421803_1278</name>
</gene>
<organism evidence="3 4">
    <name type="scientific">Nocardiopsis flavescens</name>
    <dbReference type="NCBI Taxonomy" id="758803"/>
    <lineage>
        <taxon>Bacteria</taxon>
        <taxon>Bacillati</taxon>
        <taxon>Actinomycetota</taxon>
        <taxon>Actinomycetes</taxon>
        <taxon>Streptosporangiales</taxon>
        <taxon>Nocardiopsidaceae</taxon>
        <taxon>Nocardiopsis</taxon>
    </lineage>
</organism>